<accession>A0ACC2AXF2</accession>
<keyword evidence="2" id="KW-1185">Reference proteome</keyword>
<dbReference type="Proteomes" id="UP001162992">
    <property type="component" value="Chromosome 18"/>
</dbReference>
<proteinExistence type="predicted"/>
<reference evidence="2" key="1">
    <citation type="journal article" date="2024" name="Proc. Natl. Acad. Sci. U.S.A.">
        <title>Extraordinary preservation of gene collinearity over three hundred million years revealed in homosporous lycophytes.</title>
        <authorList>
            <person name="Li C."/>
            <person name="Wickell D."/>
            <person name="Kuo L.Y."/>
            <person name="Chen X."/>
            <person name="Nie B."/>
            <person name="Liao X."/>
            <person name="Peng D."/>
            <person name="Ji J."/>
            <person name="Jenkins J."/>
            <person name="Williams M."/>
            <person name="Shu S."/>
            <person name="Plott C."/>
            <person name="Barry K."/>
            <person name="Rajasekar S."/>
            <person name="Grimwood J."/>
            <person name="Han X."/>
            <person name="Sun S."/>
            <person name="Hou Z."/>
            <person name="He W."/>
            <person name="Dai G."/>
            <person name="Sun C."/>
            <person name="Schmutz J."/>
            <person name="Leebens-Mack J.H."/>
            <person name="Li F.W."/>
            <person name="Wang L."/>
        </authorList>
    </citation>
    <scope>NUCLEOTIDE SEQUENCE [LARGE SCALE GENOMIC DNA]</scope>
    <source>
        <strain evidence="2">cv. PW_Plant_1</strain>
    </source>
</reference>
<name>A0ACC2AXF2_DIPCM</name>
<organism evidence="1 2">
    <name type="scientific">Diphasiastrum complanatum</name>
    <name type="common">Issler's clubmoss</name>
    <name type="synonym">Lycopodium complanatum</name>
    <dbReference type="NCBI Taxonomy" id="34168"/>
    <lineage>
        <taxon>Eukaryota</taxon>
        <taxon>Viridiplantae</taxon>
        <taxon>Streptophyta</taxon>
        <taxon>Embryophyta</taxon>
        <taxon>Tracheophyta</taxon>
        <taxon>Lycopodiopsida</taxon>
        <taxon>Lycopodiales</taxon>
        <taxon>Lycopodiaceae</taxon>
        <taxon>Lycopodioideae</taxon>
        <taxon>Diphasiastrum</taxon>
    </lineage>
</organism>
<evidence type="ECO:0000313" key="2">
    <source>
        <dbReference type="Proteomes" id="UP001162992"/>
    </source>
</evidence>
<gene>
    <name evidence="1" type="ORF">O6H91_18G001200</name>
</gene>
<comment type="caution">
    <text evidence="1">The sequence shown here is derived from an EMBL/GenBank/DDBJ whole genome shotgun (WGS) entry which is preliminary data.</text>
</comment>
<evidence type="ECO:0000313" key="1">
    <source>
        <dbReference type="EMBL" id="KAJ7522203.1"/>
    </source>
</evidence>
<protein>
    <submittedName>
        <fullName evidence="1">Uncharacterized protein</fullName>
    </submittedName>
</protein>
<dbReference type="EMBL" id="CM055109">
    <property type="protein sequence ID" value="KAJ7522203.1"/>
    <property type="molecule type" value="Genomic_DNA"/>
</dbReference>
<sequence length="344" mass="37502">MLPSCISAGSKHVDDEASDGGTPKSGTEKDGLKSLTHQFKDMVLKASLAYRQCKPGSSAIFNDDPANFDEFITSGLKSGKRQYQFGSARSISGQGAASPRSKKSQESNFSHAKVPRHSDNSSTDNQQLASEKPSVGDGAGQEWVAQVEPGVLITFLTLANGGNELRRIRFSREVFDNMQAEAWWTANREKVHELYNVSGREKLPAAFPSPHSSKEVKSINEFGIGASPVISPRLVGDTTAKLNAEPTQSSNTQNPGSNDIKNGADALSADNASGSGSEQVTEDDPGVYVTVKVLPGGSKVLKRVRFSCDRFTERQAKLWWDKNRFRIHEQYVREPTRGTSFRSM</sequence>